<dbReference type="KEGG" id="sdyn:Mal52_09760"/>
<evidence type="ECO:0000313" key="1">
    <source>
        <dbReference type="EMBL" id="QDU42513.1"/>
    </source>
</evidence>
<dbReference type="Pfam" id="PF13646">
    <property type="entry name" value="HEAT_2"/>
    <property type="match status" value="1"/>
</dbReference>
<dbReference type="Gene3D" id="1.25.10.10">
    <property type="entry name" value="Leucine-rich Repeat Variant"/>
    <property type="match status" value="2"/>
</dbReference>
<dbReference type="SUPFAM" id="SSF48371">
    <property type="entry name" value="ARM repeat"/>
    <property type="match status" value="1"/>
</dbReference>
<dbReference type="PROSITE" id="PS51257">
    <property type="entry name" value="PROKAR_LIPOPROTEIN"/>
    <property type="match status" value="1"/>
</dbReference>
<keyword evidence="1" id="KW-0456">Lyase</keyword>
<proteinExistence type="predicted"/>
<accession>A0A517ZJA5</accession>
<dbReference type="SMART" id="SM00567">
    <property type="entry name" value="EZ_HEAT"/>
    <property type="match status" value="4"/>
</dbReference>
<dbReference type="InterPro" id="IPR004155">
    <property type="entry name" value="PBS_lyase_HEAT"/>
</dbReference>
<dbReference type="Proteomes" id="UP000319383">
    <property type="component" value="Chromosome"/>
</dbReference>
<dbReference type="PANTHER" id="PTHR12697">
    <property type="entry name" value="PBS LYASE HEAT-LIKE PROTEIN"/>
    <property type="match status" value="1"/>
</dbReference>
<organism evidence="1 2">
    <name type="scientific">Symmachiella dynata</name>
    <dbReference type="NCBI Taxonomy" id="2527995"/>
    <lineage>
        <taxon>Bacteria</taxon>
        <taxon>Pseudomonadati</taxon>
        <taxon>Planctomycetota</taxon>
        <taxon>Planctomycetia</taxon>
        <taxon>Planctomycetales</taxon>
        <taxon>Planctomycetaceae</taxon>
        <taxon>Symmachiella</taxon>
    </lineage>
</organism>
<dbReference type="EMBL" id="CP036276">
    <property type="protein sequence ID" value="QDU42513.1"/>
    <property type="molecule type" value="Genomic_DNA"/>
</dbReference>
<gene>
    <name evidence="1" type="ORF">Mal52_09760</name>
</gene>
<dbReference type="InterPro" id="IPR011989">
    <property type="entry name" value="ARM-like"/>
</dbReference>
<sequence>MVAIIQKNRGRFVSLSLALAIGCSGSQGYNTVARPAGESDIAQAPQTSSPAVVVQQQTPQLQAPQSRQPVQPIATVRRPTNGTVRLVGHTEPQHKVIQRAAASHPQHVAPPISALHLTQMEKDRRSIGTKPETPVLILTTLPPKAEGDVAVLLSQVRSGDAATCREAIYQLGRRGEDAIAAAPTLTVMLRDRDHLIRVQAALALWRITQQAEFSVPTLADAINFSTPRAKSFAAVALAEMGPAAREAIPALKIAARKNSGKIRVQAAEALWTVAEGNRDALETMALALRDDDPEVRWAAAYALGDIAPKNPMIVDALARRLRDVNDGVRVAAAFALGEIGPSAKDAETVLTAAASDPNQEVRQAAAVALDRVRD</sequence>
<dbReference type="PANTHER" id="PTHR12697:SF5">
    <property type="entry name" value="DEOXYHYPUSINE HYDROXYLASE"/>
    <property type="match status" value="1"/>
</dbReference>
<keyword evidence="2" id="KW-1185">Reference proteome</keyword>
<dbReference type="GO" id="GO:0016829">
    <property type="term" value="F:lyase activity"/>
    <property type="evidence" value="ECO:0007669"/>
    <property type="project" value="UniProtKB-KW"/>
</dbReference>
<dbReference type="InterPro" id="IPR016024">
    <property type="entry name" value="ARM-type_fold"/>
</dbReference>
<dbReference type="AlphaFoldDB" id="A0A517ZJA5"/>
<dbReference type="GO" id="GO:0016491">
    <property type="term" value="F:oxidoreductase activity"/>
    <property type="evidence" value="ECO:0007669"/>
    <property type="project" value="TreeGrafter"/>
</dbReference>
<protein>
    <submittedName>
        <fullName evidence="1">Putative lyase</fullName>
    </submittedName>
</protein>
<evidence type="ECO:0000313" key="2">
    <source>
        <dbReference type="Proteomes" id="UP000319383"/>
    </source>
</evidence>
<name>A0A517ZJA5_9PLAN</name>
<reference evidence="1 2" key="1">
    <citation type="submission" date="2019-02" db="EMBL/GenBank/DDBJ databases">
        <title>Deep-cultivation of Planctomycetes and their phenomic and genomic characterization uncovers novel biology.</title>
        <authorList>
            <person name="Wiegand S."/>
            <person name="Jogler M."/>
            <person name="Boedeker C."/>
            <person name="Pinto D."/>
            <person name="Vollmers J."/>
            <person name="Rivas-Marin E."/>
            <person name="Kohn T."/>
            <person name="Peeters S.H."/>
            <person name="Heuer A."/>
            <person name="Rast P."/>
            <person name="Oberbeckmann S."/>
            <person name="Bunk B."/>
            <person name="Jeske O."/>
            <person name="Meyerdierks A."/>
            <person name="Storesund J.E."/>
            <person name="Kallscheuer N."/>
            <person name="Luecker S."/>
            <person name="Lage O.M."/>
            <person name="Pohl T."/>
            <person name="Merkel B.J."/>
            <person name="Hornburger P."/>
            <person name="Mueller R.-W."/>
            <person name="Bruemmer F."/>
            <person name="Labrenz M."/>
            <person name="Spormann A.M."/>
            <person name="Op den Camp H."/>
            <person name="Overmann J."/>
            <person name="Amann R."/>
            <person name="Jetten M.S.M."/>
            <person name="Mascher T."/>
            <person name="Medema M.H."/>
            <person name="Devos D.P."/>
            <person name="Kaster A.-K."/>
            <person name="Ovreas L."/>
            <person name="Rohde M."/>
            <person name="Galperin M.Y."/>
            <person name="Jogler C."/>
        </authorList>
    </citation>
    <scope>NUCLEOTIDE SEQUENCE [LARGE SCALE GENOMIC DNA]</scope>
    <source>
        <strain evidence="1 2">Mal52</strain>
    </source>
</reference>